<dbReference type="Ensembl" id="ENSPSIT00000014839.1">
    <property type="protein sequence ID" value="ENSPSIP00000014767.1"/>
    <property type="gene ID" value="ENSPSIG00000013228.1"/>
</dbReference>
<dbReference type="Pfam" id="PF00017">
    <property type="entry name" value="SH2"/>
    <property type="match status" value="1"/>
</dbReference>
<evidence type="ECO:0000259" key="4">
    <source>
        <dbReference type="PROSITE" id="PS50001"/>
    </source>
</evidence>
<dbReference type="GeneTree" id="ENSGT00940000161846"/>
<feature type="compositionally biased region" description="Basic and acidic residues" evidence="3">
    <location>
        <begin position="48"/>
        <end position="61"/>
    </location>
</feature>
<evidence type="ECO:0000256" key="2">
    <source>
        <dbReference type="PROSITE-ProRule" id="PRU00191"/>
    </source>
</evidence>
<dbReference type="FunFam" id="3.30.505.10:FF:000016">
    <property type="entry name" value="B-cell linker protein isoform 2"/>
    <property type="match status" value="1"/>
</dbReference>
<dbReference type="Gene3D" id="3.30.505.10">
    <property type="entry name" value="SH2 domain"/>
    <property type="match status" value="1"/>
</dbReference>
<evidence type="ECO:0000256" key="1">
    <source>
        <dbReference type="ARBA" id="ARBA00022999"/>
    </source>
</evidence>
<sequence length="369" mass="42118">MHSLKISPAKPIKESGYLDVRYLGDSATTQISRNTKSSVTIQQKSSHSPRDLGESRYEESRVPNVKGPAIKRSTKPKVLSAEVTREKEKVIESQHPLPPPRPLQTLPKKYQPLPPEPEVSSQLSHTRNTFSQTHTFPMSAKNIRHLSVKELHEAPGKGGVPDFRKELESSFQARQQKSKYNPASSPPCISSTKSFQGSGSRLNIKNGSTEGSSSPQKQNPSECRSQHIYVNLQTQHPTKPFEKDLNKYDWYIREFDRQKAEEALLQKSTDETFLVRDCSTNSSDEPYVLVIYYGNKIYNIKIRFLEDSQQYALGTGLRGDNKFDSVQEIIDFYTRAPITLIDGKDKSGIQREKCYLRHPFKWNRRCFLP</sequence>
<dbReference type="GO" id="GO:0007169">
    <property type="term" value="P:cell surface receptor protein tyrosine kinase signaling pathway"/>
    <property type="evidence" value="ECO:0007669"/>
    <property type="project" value="Ensembl"/>
</dbReference>
<evidence type="ECO:0000256" key="3">
    <source>
        <dbReference type="SAM" id="MobiDB-lite"/>
    </source>
</evidence>
<dbReference type="EMBL" id="AGCU01120420">
    <property type="status" value="NOT_ANNOTATED_CDS"/>
    <property type="molecule type" value="Genomic_DNA"/>
</dbReference>
<dbReference type="SMART" id="SM00252">
    <property type="entry name" value="SH2"/>
    <property type="match status" value="1"/>
</dbReference>
<dbReference type="EMBL" id="AGCU01120418">
    <property type="status" value="NOT_ANNOTATED_CDS"/>
    <property type="molecule type" value="Genomic_DNA"/>
</dbReference>
<dbReference type="PRINTS" id="PR00401">
    <property type="entry name" value="SH2DOMAIN"/>
</dbReference>
<dbReference type="PANTHER" id="PTHR14098:SF2">
    <property type="entry name" value="CYTOKINE-DEPENDENT HEMATOPOIETIC CELL LINKER"/>
    <property type="match status" value="1"/>
</dbReference>
<dbReference type="GO" id="GO:0032815">
    <property type="term" value="P:negative regulation of natural killer cell activation"/>
    <property type="evidence" value="ECO:0007669"/>
    <property type="project" value="Ensembl"/>
</dbReference>
<reference evidence="5" key="4">
    <citation type="submission" date="2025-09" db="UniProtKB">
        <authorList>
            <consortium name="Ensembl"/>
        </authorList>
    </citation>
    <scope>IDENTIFICATION</scope>
</reference>
<dbReference type="Proteomes" id="UP000007267">
    <property type="component" value="Unassembled WGS sequence"/>
</dbReference>
<dbReference type="EMBL" id="AGCU01120419">
    <property type="status" value="NOT_ANNOTATED_CDS"/>
    <property type="molecule type" value="Genomic_DNA"/>
</dbReference>
<feature type="compositionally biased region" description="Basic and acidic residues" evidence="3">
    <location>
        <begin position="83"/>
        <end position="92"/>
    </location>
</feature>
<feature type="region of interest" description="Disordered" evidence="3">
    <location>
        <begin position="28"/>
        <end position="105"/>
    </location>
</feature>
<evidence type="ECO:0000313" key="6">
    <source>
        <dbReference type="Proteomes" id="UP000007267"/>
    </source>
</evidence>
<dbReference type="SUPFAM" id="SSF55550">
    <property type="entry name" value="SH2 domain"/>
    <property type="match status" value="1"/>
</dbReference>
<dbReference type="InterPro" id="IPR036860">
    <property type="entry name" value="SH2_dom_sf"/>
</dbReference>
<dbReference type="HOGENOM" id="CLU_052668_0_0_1"/>
<dbReference type="InterPro" id="IPR051751">
    <property type="entry name" value="Immunoreceptor_sig_adapters"/>
</dbReference>
<feature type="compositionally biased region" description="Polar residues" evidence="3">
    <location>
        <begin position="28"/>
        <end position="46"/>
    </location>
</feature>
<dbReference type="OMA" id="NTGWRKP"/>
<dbReference type="PROSITE" id="PS50001">
    <property type="entry name" value="SH2"/>
    <property type="match status" value="1"/>
</dbReference>
<proteinExistence type="predicted"/>
<gene>
    <name evidence="5" type="primary">CLNK</name>
</gene>
<dbReference type="STRING" id="13735.ENSPSIP00000014767"/>
<evidence type="ECO:0000313" key="5">
    <source>
        <dbReference type="Ensembl" id="ENSPSIP00000014767.1"/>
    </source>
</evidence>
<dbReference type="GO" id="GO:0044877">
    <property type="term" value="F:protein-containing complex binding"/>
    <property type="evidence" value="ECO:0007669"/>
    <property type="project" value="Ensembl"/>
</dbReference>
<organism evidence="5 6">
    <name type="scientific">Pelodiscus sinensis</name>
    <name type="common">Chinese softshell turtle</name>
    <name type="synonym">Trionyx sinensis</name>
    <dbReference type="NCBI Taxonomy" id="13735"/>
    <lineage>
        <taxon>Eukaryota</taxon>
        <taxon>Metazoa</taxon>
        <taxon>Chordata</taxon>
        <taxon>Craniata</taxon>
        <taxon>Vertebrata</taxon>
        <taxon>Euteleostomi</taxon>
        <taxon>Archelosauria</taxon>
        <taxon>Testudinata</taxon>
        <taxon>Testudines</taxon>
        <taxon>Cryptodira</taxon>
        <taxon>Trionychia</taxon>
        <taxon>Trionychidae</taxon>
        <taxon>Pelodiscus</taxon>
    </lineage>
</organism>
<dbReference type="GO" id="GO:0002729">
    <property type="term" value="P:positive regulation of natural killer cell cytokine production"/>
    <property type="evidence" value="ECO:0007669"/>
    <property type="project" value="Ensembl"/>
</dbReference>
<dbReference type="eggNOG" id="ENOG502S0EU">
    <property type="taxonomic scope" value="Eukaryota"/>
</dbReference>
<feature type="region of interest" description="Disordered" evidence="3">
    <location>
        <begin position="169"/>
        <end position="222"/>
    </location>
</feature>
<dbReference type="PANTHER" id="PTHR14098">
    <property type="entry name" value="SH2 DOMAIN CONTAINING PROTEIN"/>
    <property type="match status" value="1"/>
</dbReference>
<dbReference type="GO" id="GO:0035556">
    <property type="term" value="P:intracellular signal transduction"/>
    <property type="evidence" value="ECO:0007669"/>
    <property type="project" value="Ensembl"/>
</dbReference>
<dbReference type="GO" id="GO:0043303">
    <property type="term" value="P:mast cell degranulation"/>
    <property type="evidence" value="ECO:0007669"/>
    <property type="project" value="Ensembl"/>
</dbReference>
<dbReference type="InterPro" id="IPR000980">
    <property type="entry name" value="SH2"/>
</dbReference>
<name>K7G3A6_PELSI</name>
<reference evidence="5" key="3">
    <citation type="submission" date="2025-08" db="UniProtKB">
        <authorList>
            <consortium name="Ensembl"/>
        </authorList>
    </citation>
    <scope>IDENTIFICATION</scope>
</reference>
<protein>
    <submittedName>
        <fullName evidence="5">Cytokine dependent hematopoietic cell linker</fullName>
    </submittedName>
</protein>
<feature type="domain" description="SH2" evidence="4">
    <location>
        <begin position="250"/>
        <end position="360"/>
    </location>
</feature>
<dbReference type="EMBL" id="AGCU01120422">
    <property type="status" value="NOT_ANNOTATED_CDS"/>
    <property type="molecule type" value="Genomic_DNA"/>
</dbReference>
<dbReference type="AlphaFoldDB" id="K7G3A6"/>
<keyword evidence="1 2" id="KW-0727">SH2 domain</keyword>
<dbReference type="GO" id="GO:0042629">
    <property type="term" value="C:mast cell granule"/>
    <property type="evidence" value="ECO:0007669"/>
    <property type="project" value="Ensembl"/>
</dbReference>
<dbReference type="GO" id="GO:0032991">
    <property type="term" value="C:protein-containing complex"/>
    <property type="evidence" value="ECO:0007669"/>
    <property type="project" value="Ensembl"/>
</dbReference>
<dbReference type="EMBL" id="AGCU01120421">
    <property type="status" value="NOT_ANNOTATED_CDS"/>
    <property type="molecule type" value="Genomic_DNA"/>
</dbReference>
<reference evidence="6" key="1">
    <citation type="submission" date="2011-10" db="EMBL/GenBank/DDBJ databases">
        <authorList>
            <consortium name="Soft-shell Turtle Genome Consortium"/>
        </authorList>
    </citation>
    <scope>NUCLEOTIDE SEQUENCE [LARGE SCALE GENOMIC DNA]</scope>
    <source>
        <strain evidence="6">Daiwa-1</strain>
    </source>
</reference>
<keyword evidence="6" id="KW-1185">Reference proteome</keyword>
<accession>K7G3A6</accession>
<reference evidence="6" key="2">
    <citation type="journal article" date="2013" name="Nat. Genet.">
        <title>The draft genomes of soft-shell turtle and green sea turtle yield insights into the development and evolution of the turtle-specific body plan.</title>
        <authorList>
            <person name="Wang Z."/>
            <person name="Pascual-Anaya J."/>
            <person name="Zadissa A."/>
            <person name="Li W."/>
            <person name="Niimura Y."/>
            <person name="Huang Z."/>
            <person name="Li C."/>
            <person name="White S."/>
            <person name="Xiong Z."/>
            <person name="Fang D."/>
            <person name="Wang B."/>
            <person name="Ming Y."/>
            <person name="Chen Y."/>
            <person name="Zheng Y."/>
            <person name="Kuraku S."/>
            <person name="Pignatelli M."/>
            <person name="Herrero J."/>
            <person name="Beal K."/>
            <person name="Nozawa M."/>
            <person name="Li Q."/>
            <person name="Wang J."/>
            <person name="Zhang H."/>
            <person name="Yu L."/>
            <person name="Shigenobu S."/>
            <person name="Wang J."/>
            <person name="Liu J."/>
            <person name="Flicek P."/>
            <person name="Searle S."/>
            <person name="Wang J."/>
            <person name="Kuratani S."/>
            <person name="Yin Y."/>
            <person name="Aken B."/>
            <person name="Zhang G."/>
            <person name="Irie N."/>
        </authorList>
    </citation>
    <scope>NUCLEOTIDE SEQUENCE [LARGE SCALE GENOMIC DNA]</scope>
    <source>
        <strain evidence="6">Daiwa-1</strain>
    </source>
</reference>